<protein>
    <recommendedName>
        <fullName evidence="2">HNH nuclease domain-containing protein</fullName>
    </recommendedName>
</protein>
<keyword evidence="4" id="KW-1185">Reference proteome</keyword>
<gene>
    <name evidence="3" type="ORF">SAMN05660324_3027</name>
</gene>
<sequence>MGLDDTQPWTPEPLAPGALGGERPPAPSPMSAASRLPEPPPADVCAAVEAVLAAARTPLDDGTSNAQLLDRARGLARLVNLAQAELARTVAHAESMGAAYADGLTGMKPWLRGHAHLTGPDAAAVLAAGRLAQRMPAVGAGAAAGGIAAGQLVVIGRILTDDVWATGEAAGVDLPALDVVVAEAAMRSPRTLADVCRRIADALDPDGPAPSDPTKGRGLRITRRADGSRSIRGQLDAGGGEQVEAALEAIAAAGRCEGDLRSREQRAADALVQLAALHLAAGDLPMLRTTKPQITALIQLEDLADPDTRPAATRLGSGATTTNTVARQAACDGDVARILLGPDGLPLDVGRAHRLVPAHIRRAAEVRDRGCVFTGCHAPAWWCDAHHLTHWIDGGETSLTNTALLCERHHTQVHHGYRLEWDPDDGHWRTFRPDGREIITGVLTDTTGQPIDHERQHDPPLFDPAAG</sequence>
<evidence type="ECO:0000313" key="4">
    <source>
        <dbReference type="Proteomes" id="UP000198863"/>
    </source>
</evidence>
<accession>A0A1G7VE88</accession>
<dbReference type="InterPro" id="IPR003870">
    <property type="entry name" value="DUF222"/>
</dbReference>
<dbReference type="RefSeq" id="WP_242658409.1">
    <property type="nucleotide sequence ID" value="NZ_FNCF01000004.1"/>
</dbReference>
<dbReference type="EMBL" id="FNCF01000004">
    <property type="protein sequence ID" value="SDG58043.1"/>
    <property type="molecule type" value="Genomic_DNA"/>
</dbReference>
<evidence type="ECO:0000313" key="3">
    <source>
        <dbReference type="EMBL" id="SDG58043.1"/>
    </source>
</evidence>
<reference evidence="4" key="1">
    <citation type="submission" date="2016-10" db="EMBL/GenBank/DDBJ databases">
        <authorList>
            <person name="Varghese N."/>
            <person name="Submissions S."/>
        </authorList>
    </citation>
    <scope>NUCLEOTIDE SEQUENCE [LARGE SCALE GENOMIC DNA]</scope>
    <source>
        <strain evidence="4">DSM 44526</strain>
    </source>
</reference>
<dbReference type="AlphaFoldDB" id="A0A1G7VE88"/>
<dbReference type="CDD" id="cd00085">
    <property type="entry name" value="HNHc"/>
    <property type="match status" value="1"/>
</dbReference>
<name>A0A1G7VE88_9ACTN</name>
<feature type="compositionally biased region" description="Basic and acidic residues" evidence="1">
    <location>
        <begin position="451"/>
        <end position="460"/>
    </location>
</feature>
<dbReference type="SMART" id="SM00507">
    <property type="entry name" value="HNHc"/>
    <property type="match status" value="1"/>
</dbReference>
<evidence type="ECO:0000256" key="1">
    <source>
        <dbReference type="SAM" id="MobiDB-lite"/>
    </source>
</evidence>
<dbReference type="InterPro" id="IPR003615">
    <property type="entry name" value="HNH_nuc"/>
</dbReference>
<feature type="domain" description="HNH nuclease" evidence="2">
    <location>
        <begin position="359"/>
        <end position="411"/>
    </location>
</feature>
<dbReference type="Pfam" id="PF02720">
    <property type="entry name" value="DUF222"/>
    <property type="match status" value="1"/>
</dbReference>
<evidence type="ECO:0000259" key="2">
    <source>
        <dbReference type="SMART" id="SM00507"/>
    </source>
</evidence>
<feature type="region of interest" description="Disordered" evidence="1">
    <location>
        <begin position="1"/>
        <end position="41"/>
    </location>
</feature>
<proteinExistence type="predicted"/>
<feature type="region of interest" description="Disordered" evidence="1">
    <location>
        <begin position="445"/>
        <end position="467"/>
    </location>
</feature>
<organism evidence="3 4">
    <name type="scientific">Klenkia brasiliensis</name>
    <dbReference type="NCBI Taxonomy" id="333142"/>
    <lineage>
        <taxon>Bacteria</taxon>
        <taxon>Bacillati</taxon>
        <taxon>Actinomycetota</taxon>
        <taxon>Actinomycetes</taxon>
        <taxon>Geodermatophilales</taxon>
        <taxon>Geodermatophilaceae</taxon>
        <taxon>Klenkia</taxon>
    </lineage>
</organism>
<dbReference type="Proteomes" id="UP000198863">
    <property type="component" value="Unassembled WGS sequence"/>
</dbReference>